<feature type="repeat" description="PPR" evidence="3">
    <location>
        <begin position="285"/>
        <end position="319"/>
    </location>
</feature>
<accession>A0A2U1LYW6</accession>
<keyword evidence="1" id="KW-0677">Repeat</keyword>
<evidence type="ECO:0000256" key="2">
    <source>
        <dbReference type="ARBA" id="ARBA00061659"/>
    </source>
</evidence>
<dbReference type="PANTHER" id="PTHR47926:SF456">
    <property type="entry name" value="PENTATRICOPEPTIDE REPEAT-CONTAINING PROTEIN ELI1, CHLOROPLASTIC"/>
    <property type="match status" value="1"/>
</dbReference>
<evidence type="ECO:0000256" key="3">
    <source>
        <dbReference type="PROSITE-ProRule" id="PRU00708"/>
    </source>
</evidence>
<evidence type="ECO:0000313" key="5">
    <source>
        <dbReference type="Proteomes" id="UP000245207"/>
    </source>
</evidence>
<dbReference type="NCBIfam" id="TIGR00756">
    <property type="entry name" value="PPR"/>
    <property type="match status" value="8"/>
</dbReference>
<dbReference type="GO" id="GO:0003723">
    <property type="term" value="F:RNA binding"/>
    <property type="evidence" value="ECO:0007669"/>
    <property type="project" value="InterPro"/>
</dbReference>
<dbReference type="PANTHER" id="PTHR47926">
    <property type="entry name" value="PENTATRICOPEPTIDE REPEAT-CONTAINING PROTEIN"/>
    <property type="match status" value="1"/>
</dbReference>
<feature type="repeat" description="PPR" evidence="3">
    <location>
        <begin position="88"/>
        <end position="122"/>
    </location>
</feature>
<keyword evidence="5" id="KW-1185">Reference proteome</keyword>
<gene>
    <name evidence="4" type="ORF">CTI12_AA438010</name>
</gene>
<dbReference type="STRING" id="35608.A0A2U1LYW6"/>
<dbReference type="Pfam" id="PF13041">
    <property type="entry name" value="PPR_2"/>
    <property type="match status" value="2"/>
</dbReference>
<dbReference type="InterPro" id="IPR046960">
    <property type="entry name" value="PPR_At4g14850-like_plant"/>
</dbReference>
<feature type="repeat" description="PPR" evidence="3">
    <location>
        <begin position="418"/>
        <end position="452"/>
    </location>
</feature>
<dbReference type="OrthoDB" id="772730at2759"/>
<name>A0A2U1LYW6_ARTAN</name>
<reference evidence="4 5" key="1">
    <citation type="journal article" date="2018" name="Mol. Plant">
        <title>The genome of Artemisia annua provides insight into the evolution of Asteraceae family and artemisinin biosynthesis.</title>
        <authorList>
            <person name="Shen Q."/>
            <person name="Zhang L."/>
            <person name="Liao Z."/>
            <person name="Wang S."/>
            <person name="Yan T."/>
            <person name="Shi P."/>
            <person name="Liu M."/>
            <person name="Fu X."/>
            <person name="Pan Q."/>
            <person name="Wang Y."/>
            <person name="Lv Z."/>
            <person name="Lu X."/>
            <person name="Zhang F."/>
            <person name="Jiang W."/>
            <person name="Ma Y."/>
            <person name="Chen M."/>
            <person name="Hao X."/>
            <person name="Li L."/>
            <person name="Tang Y."/>
            <person name="Lv G."/>
            <person name="Zhou Y."/>
            <person name="Sun X."/>
            <person name="Brodelius P.E."/>
            <person name="Rose J.K.C."/>
            <person name="Tang K."/>
        </authorList>
    </citation>
    <scope>NUCLEOTIDE SEQUENCE [LARGE SCALE GENOMIC DNA]</scope>
    <source>
        <strain evidence="5">cv. Huhao1</strain>
        <tissue evidence="4">Leaf</tissue>
    </source>
</reference>
<evidence type="ECO:0000256" key="1">
    <source>
        <dbReference type="ARBA" id="ARBA00022737"/>
    </source>
</evidence>
<dbReference type="InterPro" id="IPR046848">
    <property type="entry name" value="E_motif"/>
</dbReference>
<dbReference type="InterPro" id="IPR011990">
    <property type="entry name" value="TPR-like_helical_dom_sf"/>
</dbReference>
<organism evidence="4 5">
    <name type="scientific">Artemisia annua</name>
    <name type="common">Sweet wormwood</name>
    <dbReference type="NCBI Taxonomy" id="35608"/>
    <lineage>
        <taxon>Eukaryota</taxon>
        <taxon>Viridiplantae</taxon>
        <taxon>Streptophyta</taxon>
        <taxon>Embryophyta</taxon>
        <taxon>Tracheophyta</taxon>
        <taxon>Spermatophyta</taxon>
        <taxon>Magnoliopsida</taxon>
        <taxon>eudicotyledons</taxon>
        <taxon>Gunneridae</taxon>
        <taxon>Pentapetalae</taxon>
        <taxon>asterids</taxon>
        <taxon>campanulids</taxon>
        <taxon>Asterales</taxon>
        <taxon>Asteraceae</taxon>
        <taxon>Asteroideae</taxon>
        <taxon>Anthemideae</taxon>
        <taxon>Artemisiinae</taxon>
        <taxon>Artemisia</taxon>
    </lineage>
</organism>
<comment type="similarity">
    <text evidence="2">Belongs to the PPR family. PCMP-E subfamily.</text>
</comment>
<dbReference type="FunFam" id="1.25.40.10:FF:000277">
    <property type="entry name" value="Pentatricopeptide repeat-containing protein, mitochondrial"/>
    <property type="match status" value="1"/>
</dbReference>
<dbReference type="AlphaFoldDB" id="A0A2U1LYW6"/>
<feature type="repeat" description="PPR" evidence="3">
    <location>
        <begin position="189"/>
        <end position="225"/>
    </location>
</feature>
<dbReference type="InterPro" id="IPR002885">
    <property type="entry name" value="PPR_rpt"/>
</dbReference>
<dbReference type="Pfam" id="PF20431">
    <property type="entry name" value="E_motif"/>
    <property type="match status" value="1"/>
</dbReference>
<evidence type="ECO:0000313" key="4">
    <source>
        <dbReference type="EMBL" id="PWA54198.1"/>
    </source>
</evidence>
<dbReference type="Pfam" id="PF01535">
    <property type="entry name" value="PPR"/>
    <property type="match status" value="6"/>
</dbReference>
<dbReference type="Proteomes" id="UP000245207">
    <property type="component" value="Unassembled WGS sequence"/>
</dbReference>
<dbReference type="PROSITE" id="PS51375">
    <property type="entry name" value="PPR"/>
    <property type="match status" value="5"/>
</dbReference>
<dbReference type="GO" id="GO:0005737">
    <property type="term" value="C:cytoplasm"/>
    <property type="evidence" value="ECO:0007669"/>
    <property type="project" value="UniProtKB-ARBA"/>
</dbReference>
<feature type="repeat" description="PPR" evidence="3">
    <location>
        <begin position="254"/>
        <end position="284"/>
    </location>
</feature>
<dbReference type="EMBL" id="PKPP01007153">
    <property type="protein sequence ID" value="PWA54198.1"/>
    <property type="molecule type" value="Genomic_DNA"/>
</dbReference>
<protein>
    <submittedName>
        <fullName evidence="4">Pentatricopeptide repeat (PPR) superfamily protein</fullName>
    </submittedName>
</protein>
<dbReference type="Gene3D" id="1.25.40.10">
    <property type="entry name" value="Tetratricopeptide repeat domain"/>
    <property type="match status" value="4"/>
</dbReference>
<proteinExistence type="inferred from homology"/>
<dbReference type="GO" id="GO:0016556">
    <property type="term" value="P:mRNA modification"/>
    <property type="evidence" value="ECO:0007669"/>
    <property type="project" value="UniProtKB-ARBA"/>
</dbReference>
<sequence length="643" mass="73296">MQTLNINSNQQQPWNSTHQTLIHIPNIKTQSDINQIHARLLTTGLIKNRFLTTKLILHCTSSPQTPLLEFGRYVFFAYSSTRNTYKKDPFVWNAVIKSYSHGADPKEGLTVFRKMIEEGVCVDKFTISLVLKAISRYGFCRDGAMVHGFMKKIGFCDDLYLNNCLICMYVRCGCVEFARQVFDEMCERDSVSFNAMIDGYVKCGEVELARELFDGLELGMRNLRSWNCMISGYGGVEDGWKMAWELFEEMPERDLVSWNLMIGCCVKSGKIDLARALFDRMPKRDVITWAKLIDGYAKLGRIEIARRLFDEMPERDVVSCNVMMAGYVRNGVCLEALEVFRNMMRERNLAPDDTTLSIALSAMAQLGHRDEGVSVHMYINQNGFKLDGKLGVSLIDMYSKSGSIETALHVFEDIKYKNVDHWNAMIGGLAIHGFGRKAFDMFLGMQRLDIKPDSITFVNVLNACAHSGLVKEGIMCFEIMTRYRMVEPEVQHFGCLVDMFARAGQIKEALNIIEEMPVEPNNVLWRTLLSACNNLEDRIETTKMKHGTKMDYYDSSSHVLLSNIYARFGMWDRVREVRGMMKERKLKKVGGRSWIELDGTLHGFFVGDGSHPQVAEIYSVLEIGSPLESRVNSLRVQTKLEPA</sequence>
<comment type="caution">
    <text evidence="4">The sequence shown here is derived from an EMBL/GenBank/DDBJ whole genome shotgun (WGS) entry which is preliminary data.</text>
</comment>